<dbReference type="InterPro" id="IPR043128">
    <property type="entry name" value="Rev_trsase/Diguanyl_cyclase"/>
</dbReference>
<feature type="compositionally biased region" description="Basic residues" evidence="8">
    <location>
        <begin position="870"/>
        <end position="879"/>
    </location>
</feature>
<dbReference type="InterPro" id="IPR001584">
    <property type="entry name" value="Integrase_cat-core"/>
</dbReference>
<keyword evidence="11" id="KW-1185">Reference proteome</keyword>
<feature type="region of interest" description="Disordered" evidence="8">
    <location>
        <begin position="822"/>
        <end position="886"/>
    </location>
</feature>
<evidence type="ECO:0000256" key="5">
    <source>
        <dbReference type="ARBA" id="ARBA00022759"/>
    </source>
</evidence>
<evidence type="ECO:0000259" key="10">
    <source>
        <dbReference type="PROSITE" id="PS50994"/>
    </source>
</evidence>
<dbReference type="InterPro" id="IPR041588">
    <property type="entry name" value="Integrase_H2C2"/>
</dbReference>
<dbReference type="PROSITE" id="PS50878">
    <property type="entry name" value="RT_POL"/>
    <property type="match status" value="1"/>
</dbReference>
<keyword evidence="3" id="KW-0548">Nucleotidyltransferase</keyword>
<accession>A0ABM1DSM5</accession>
<keyword evidence="2" id="KW-0808">Transferase</keyword>
<evidence type="ECO:0000313" key="11">
    <source>
        <dbReference type="Proteomes" id="UP000695022"/>
    </source>
</evidence>
<dbReference type="Gene3D" id="3.30.420.10">
    <property type="entry name" value="Ribonuclease H-like superfamily/Ribonuclease H"/>
    <property type="match status" value="1"/>
</dbReference>
<dbReference type="CDD" id="cd01647">
    <property type="entry name" value="RT_LTR"/>
    <property type="match status" value="1"/>
</dbReference>
<proteinExistence type="predicted"/>
<dbReference type="Pfam" id="PF00078">
    <property type="entry name" value="RVT_1"/>
    <property type="match status" value="1"/>
</dbReference>
<keyword evidence="7" id="KW-0695">RNA-directed DNA polymerase</keyword>
<dbReference type="InterPro" id="IPR012337">
    <property type="entry name" value="RNaseH-like_sf"/>
</dbReference>
<dbReference type="InterPro" id="IPR043502">
    <property type="entry name" value="DNA/RNA_pol_sf"/>
</dbReference>
<feature type="domain" description="Integrase catalytic" evidence="10">
    <location>
        <begin position="570"/>
        <end position="723"/>
    </location>
</feature>
<dbReference type="SUPFAM" id="SSF53098">
    <property type="entry name" value="Ribonuclease H-like"/>
    <property type="match status" value="1"/>
</dbReference>
<dbReference type="Pfam" id="PF00665">
    <property type="entry name" value="rve"/>
    <property type="match status" value="1"/>
</dbReference>
<dbReference type="EC" id="2.7.7.49" evidence="1"/>
<evidence type="ECO:0000256" key="1">
    <source>
        <dbReference type="ARBA" id="ARBA00012493"/>
    </source>
</evidence>
<protein>
    <recommendedName>
        <fullName evidence="1">RNA-directed DNA polymerase</fullName>
        <ecNumber evidence="1">2.7.7.49</ecNumber>
    </recommendedName>
</protein>
<dbReference type="InterPro" id="IPR000477">
    <property type="entry name" value="RT_dom"/>
</dbReference>
<dbReference type="Proteomes" id="UP000695022">
    <property type="component" value="Unplaced"/>
</dbReference>
<reference evidence="12" key="1">
    <citation type="submission" date="2025-08" db="UniProtKB">
        <authorList>
            <consortium name="RefSeq"/>
        </authorList>
    </citation>
    <scope>IDENTIFICATION</scope>
</reference>
<keyword evidence="6" id="KW-0378">Hydrolase</keyword>
<dbReference type="Pfam" id="PF17921">
    <property type="entry name" value="Integrase_H2C2"/>
    <property type="match status" value="1"/>
</dbReference>
<dbReference type="PANTHER" id="PTHR37984">
    <property type="entry name" value="PROTEIN CBG26694"/>
    <property type="match status" value="1"/>
</dbReference>
<dbReference type="InterPro" id="IPR036397">
    <property type="entry name" value="RNaseH_sf"/>
</dbReference>
<evidence type="ECO:0000313" key="12">
    <source>
        <dbReference type="RefSeq" id="XP_014662946.1"/>
    </source>
</evidence>
<evidence type="ECO:0000256" key="7">
    <source>
        <dbReference type="ARBA" id="ARBA00022918"/>
    </source>
</evidence>
<sequence>MPVAQPHRRVPYSLRKKIAQEVERLEGSDIIEHISGPTLWVSPVVCVPKANSEDIRLCVDMRCVNKAILRERHITPTITEIIADVNGSRIFSKLDLNQGYHQLELHPDSRHLTTFSTHVGLRQYKRLNFGISCASEIFQNAISQVLEGIPGVLNISDDIMVFAKTEEEHNMILKAVLDRLKSNNLTLNRNKCQVGKTEMEFFGFIFGASGMTADPKKVQAIIESAQPKSAAEVRSFMGMITYVSRFIPNLATVAAPLRMLTRKDQAWIWGKAEQLSFDKLKDLIMRQEVMAYFDPAKDTKLIVDASPVGIGAILTQDNRVISYASRAMSPVESRYSQTEREALAIYWACNHFRIYLYGMHVEVVSDHKALVPIFMKENSKPPPRIERWLMKLQDYNITVTYSPGSSNPADYMSRHPPNHQTVNIDRNSELHVNFVLDNSLPRAISRQEFVESTAADRSLSGVIRALGNGRWFDIVKDDKVAKALFNIRTELSCSEDGILLRGTRIVVPESLHMKCVKLAHSGHQGMAKTKQLLRMKTWFSGIDNLVEREVENCLLCQANTPSKHREPLLMTPTPLNKWERLSMDFCGPLPTGEYLMVVIDDHSRYPEVDVLHSTSAHAVIPRLDRIFAAHGVPSEIRTDNGPPFNGSDFREYAESQGFHHRKVTPLHPEANGEAERFMRTLMKAIRVGGNSWKSELYRFLRAYRATPHSSTGISPSMALNNREMNVGFPSVSPGPTIDEMTRHMVIQKDSLSKTLQRDYANERRHTASSNMVPGDSVLVRNSRRGKMDSPFHPEPLTITKKKGSMVTASNGDVAITRNSSQFKRLPGTPTDSVIPEIDPGTPEDAPDVDPGIPDITLPDNVVNSGQTPRRTSRTRKLPSRFKDYQL</sequence>
<dbReference type="Pfam" id="PF17917">
    <property type="entry name" value="RT_RNaseH"/>
    <property type="match status" value="1"/>
</dbReference>
<dbReference type="Gene3D" id="3.10.10.10">
    <property type="entry name" value="HIV Type 1 Reverse Transcriptase, subunit A, domain 1"/>
    <property type="match status" value="1"/>
</dbReference>
<dbReference type="SUPFAM" id="SSF56672">
    <property type="entry name" value="DNA/RNA polymerases"/>
    <property type="match status" value="1"/>
</dbReference>
<dbReference type="RefSeq" id="XP_014662946.1">
    <property type="nucleotide sequence ID" value="XM_014807460.1"/>
</dbReference>
<evidence type="ECO:0000256" key="6">
    <source>
        <dbReference type="ARBA" id="ARBA00022801"/>
    </source>
</evidence>
<dbReference type="Gene3D" id="1.10.340.70">
    <property type="match status" value="1"/>
</dbReference>
<feature type="domain" description="Reverse transcriptase" evidence="9">
    <location>
        <begin position="28"/>
        <end position="206"/>
    </location>
</feature>
<evidence type="ECO:0000256" key="8">
    <source>
        <dbReference type="SAM" id="MobiDB-lite"/>
    </source>
</evidence>
<evidence type="ECO:0000256" key="2">
    <source>
        <dbReference type="ARBA" id="ARBA00022679"/>
    </source>
</evidence>
<evidence type="ECO:0000259" key="9">
    <source>
        <dbReference type="PROSITE" id="PS50878"/>
    </source>
</evidence>
<evidence type="ECO:0000256" key="4">
    <source>
        <dbReference type="ARBA" id="ARBA00022722"/>
    </source>
</evidence>
<dbReference type="GeneID" id="106805744"/>
<dbReference type="CDD" id="cd09274">
    <property type="entry name" value="RNase_HI_RT_Ty3"/>
    <property type="match status" value="1"/>
</dbReference>
<name>A0ABM1DSM5_PRICU</name>
<dbReference type="PROSITE" id="PS50994">
    <property type="entry name" value="INTEGRASE"/>
    <property type="match status" value="1"/>
</dbReference>
<organism evidence="11 12">
    <name type="scientific">Priapulus caudatus</name>
    <name type="common">Priapulid worm</name>
    <dbReference type="NCBI Taxonomy" id="37621"/>
    <lineage>
        <taxon>Eukaryota</taxon>
        <taxon>Metazoa</taxon>
        <taxon>Ecdysozoa</taxon>
        <taxon>Scalidophora</taxon>
        <taxon>Priapulida</taxon>
        <taxon>Priapulimorpha</taxon>
        <taxon>Priapulimorphida</taxon>
        <taxon>Priapulidae</taxon>
        <taxon>Priapulus</taxon>
    </lineage>
</organism>
<dbReference type="Gene3D" id="3.30.70.270">
    <property type="match status" value="2"/>
</dbReference>
<dbReference type="InterPro" id="IPR041373">
    <property type="entry name" value="RT_RNaseH"/>
</dbReference>
<gene>
    <name evidence="12" type="primary">LOC106805744</name>
</gene>
<dbReference type="PANTHER" id="PTHR37984:SF11">
    <property type="entry name" value="INTEGRASE CATALYTIC DOMAIN-CONTAINING PROTEIN"/>
    <property type="match status" value="1"/>
</dbReference>
<evidence type="ECO:0000256" key="3">
    <source>
        <dbReference type="ARBA" id="ARBA00022695"/>
    </source>
</evidence>
<keyword evidence="5" id="KW-0255">Endonuclease</keyword>
<keyword evidence="4" id="KW-0540">Nuclease</keyword>
<dbReference type="InterPro" id="IPR050951">
    <property type="entry name" value="Retrovirus_Pol_polyprotein"/>
</dbReference>